<gene>
    <name evidence="6" type="primary">speB</name>
    <name evidence="6" type="ORF">ACFSL2_23280</name>
</gene>
<dbReference type="CDD" id="cd11592">
    <property type="entry name" value="Agmatinase_PAH"/>
    <property type="match status" value="1"/>
</dbReference>
<feature type="region of interest" description="Disordered" evidence="5">
    <location>
        <begin position="1"/>
        <end position="20"/>
    </location>
</feature>
<evidence type="ECO:0000256" key="2">
    <source>
        <dbReference type="ARBA" id="ARBA00022723"/>
    </source>
</evidence>
<feature type="compositionally biased region" description="Basic and acidic residues" evidence="5">
    <location>
        <begin position="1"/>
        <end position="10"/>
    </location>
</feature>
<sequence>MTDDPTHRPEPIGQHDTPGMPRYAGIATYALLPTRDSVAHADVAVLGIPFDAGTSFRPGARFGPSHIREASRQLHPYHQTHDVSLFAVHQVVDAGDLGVSPYSIDDAVATIESEADAFAADGTRLIALGGDHTIALPLLRAVAKRQGPVAVIHFDAHLDTWDTLHGAPVWHGSPFRRAAEEGLLDLGRCVHVGLRGGVYDKSELEADEALGFQVIRADDYEAQGVGTIIERIRNRVDGGPVYLSVDIDVLDPAHAPGTGTPEVAGLTTRELFTTLRGLTGLGIVGADLVEVAPAYDHAQLTGLAAAHTVWEILAVMAHDAQHGRPPAHR</sequence>
<keyword evidence="7" id="KW-1185">Reference proteome</keyword>
<dbReference type="InterPro" id="IPR020855">
    <property type="entry name" value="Ureohydrolase_Mn_BS"/>
</dbReference>
<dbReference type="NCBIfam" id="NF002564">
    <property type="entry name" value="PRK02190.1"/>
    <property type="match status" value="1"/>
</dbReference>
<dbReference type="SUPFAM" id="SSF52768">
    <property type="entry name" value="Arginase/deacetylase"/>
    <property type="match status" value="1"/>
</dbReference>
<dbReference type="Gene3D" id="3.40.800.10">
    <property type="entry name" value="Ureohydrolase domain"/>
    <property type="match status" value="1"/>
</dbReference>
<dbReference type="Proteomes" id="UP001597338">
    <property type="component" value="Unassembled WGS sequence"/>
</dbReference>
<dbReference type="InterPro" id="IPR005925">
    <property type="entry name" value="Agmatinase-rel"/>
</dbReference>
<protein>
    <submittedName>
        <fullName evidence="6">Agmatinase</fullName>
        <ecNumber evidence="6">3.5.3.11</ecNumber>
    </submittedName>
</protein>
<dbReference type="RefSeq" id="WP_377200119.1">
    <property type="nucleotide sequence ID" value="NZ_JBHUHF010000001.1"/>
</dbReference>
<dbReference type="PANTHER" id="PTHR11358">
    <property type="entry name" value="ARGINASE/AGMATINASE"/>
    <property type="match status" value="1"/>
</dbReference>
<dbReference type="PROSITE" id="PS51409">
    <property type="entry name" value="ARGINASE_2"/>
    <property type="match status" value="1"/>
</dbReference>
<dbReference type="InterPro" id="IPR006035">
    <property type="entry name" value="Ureohydrolase"/>
</dbReference>
<evidence type="ECO:0000256" key="4">
    <source>
        <dbReference type="RuleBase" id="RU003684"/>
    </source>
</evidence>
<dbReference type="Pfam" id="PF00491">
    <property type="entry name" value="Arginase"/>
    <property type="match status" value="1"/>
</dbReference>
<accession>A0ABW4VDX5</accession>
<evidence type="ECO:0000256" key="3">
    <source>
        <dbReference type="ARBA" id="ARBA00022801"/>
    </source>
</evidence>
<evidence type="ECO:0000313" key="6">
    <source>
        <dbReference type="EMBL" id="MFD2028432.1"/>
    </source>
</evidence>
<dbReference type="PROSITE" id="PS01053">
    <property type="entry name" value="ARGINASE_1"/>
    <property type="match status" value="1"/>
</dbReference>
<evidence type="ECO:0000256" key="1">
    <source>
        <dbReference type="ARBA" id="ARBA00009227"/>
    </source>
</evidence>
<dbReference type="PANTHER" id="PTHR11358:SF26">
    <property type="entry name" value="GUANIDINO ACID HYDROLASE, MITOCHONDRIAL"/>
    <property type="match status" value="1"/>
</dbReference>
<evidence type="ECO:0000313" key="7">
    <source>
        <dbReference type="Proteomes" id="UP001597338"/>
    </source>
</evidence>
<evidence type="ECO:0000256" key="5">
    <source>
        <dbReference type="SAM" id="MobiDB-lite"/>
    </source>
</evidence>
<dbReference type="PRINTS" id="PR00116">
    <property type="entry name" value="ARGINASE"/>
</dbReference>
<keyword evidence="2" id="KW-0479">Metal-binding</keyword>
<dbReference type="NCBIfam" id="TIGR01230">
    <property type="entry name" value="agmatinase"/>
    <property type="match status" value="1"/>
</dbReference>
<comment type="similarity">
    <text evidence="1">Belongs to the arginase family. Agmatinase subfamily.</text>
</comment>
<comment type="caution">
    <text evidence="6">The sequence shown here is derived from an EMBL/GenBank/DDBJ whole genome shotgun (WGS) entry which is preliminary data.</text>
</comment>
<dbReference type="EC" id="3.5.3.11" evidence="6"/>
<keyword evidence="3 4" id="KW-0378">Hydrolase</keyword>
<name>A0ABW4VDX5_9MICO</name>
<organism evidence="6 7">
    <name type="scientific">Promicromonospora aerolata</name>
    <dbReference type="NCBI Taxonomy" id="195749"/>
    <lineage>
        <taxon>Bacteria</taxon>
        <taxon>Bacillati</taxon>
        <taxon>Actinomycetota</taxon>
        <taxon>Actinomycetes</taxon>
        <taxon>Micrococcales</taxon>
        <taxon>Promicromonosporaceae</taxon>
        <taxon>Promicromonospora</taxon>
    </lineage>
</organism>
<dbReference type="PIRSF" id="PIRSF036979">
    <property type="entry name" value="Arginase"/>
    <property type="match status" value="1"/>
</dbReference>
<reference evidence="7" key="1">
    <citation type="journal article" date="2019" name="Int. J. Syst. Evol. Microbiol.">
        <title>The Global Catalogue of Microorganisms (GCM) 10K type strain sequencing project: providing services to taxonomists for standard genome sequencing and annotation.</title>
        <authorList>
            <consortium name="The Broad Institute Genomics Platform"/>
            <consortium name="The Broad Institute Genome Sequencing Center for Infectious Disease"/>
            <person name="Wu L."/>
            <person name="Ma J."/>
        </authorList>
    </citation>
    <scope>NUCLEOTIDE SEQUENCE [LARGE SCALE GENOMIC DNA]</scope>
    <source>
        <strain evidence="7">CCM 7043</strain>
    </source>
</reference>
<dbReference type="GO" id="GO:0008783">
    <property type="term" value="F:agmatinase activity"/>
    <property type="evidence" value="ECO:0007669"/>
    <property type="project" value="UniProtKB-EC"/>
</dbReference>
<proteinExistence type="inferred from homology"/>
<dbReference type="EMBL" id="JBHUHF010000001">
    <property type="protein sequence ID" value="MFD2028432.1"/>
    <property type="molecule type" value="Genomic_DNA"/>
</dbReference>
<dbReference type="InterPro" id="IPR023696">
    <property type="entry name" value="Ureohydrolase_dom_sf"/>
</dbReference>